<evidence type="ECO:0000313" key="2">
    <source>
        <dbReference type="Proteomes" id="UP000031518"/>
    </source>
</evidence>
<gene>
    <name evidence="1" type="ORF">PYK22_03211</name>
</gene>
<protein>
    <submittedName>
        <fullName evidence="1">Uncharacterized protein</fullName>
    </submittedName>
</protein>
<proteinExistence type="predicted"/>
<keyword evidence="2" id="KW-1185">Reference proteome</keyword>
<accession>A0A0B6X2H5</accession>
<reference evidence="1 2" key="2">
    <citation type="submission" date="2015-01" db="EMBL/GenBank/DDBJ databases">
        <title>Complete genome sequence of Pyrinomonas methylaliphatogenes type strain K22T.</title>
        <authorList>
            <person name="Lee K.C.Y."/>
            <person name="Power J.F."/>
            <person name="Dunfield P.F."/>
            <person name="Morgan X.C."/>
            <person name="Huttenhower C."/>
            <person name="Stott M.B."/>
        </authorList>
    </citation>
    <scope>NUCLEOTIDE SEQUENCE [LARGE SCALE GENOMIC DNA]</scope>
    <source>
        <strain evidence="1 2">K22</strain>
    </source>
</reference>
<dbReference type="STRING" id="454194.PYK22_03211"/>
<reference evidence="1 2" key="1">
    <citation type="submission" date="2013-12" db="EMBL/GenBank/DDBJ databases">
        <authorList>
            <person name="Stott M."/>
        </authorList>
    </citation>
    <scope>NUCLEOTIDE SEQUENCE [LARGE SCALE GENOMIC DNA]</scope>
    <source>
        <strain evidence="1 2">K22</strain>
    </source>
</reference>
<dbReference type="AlphaFoldDB" id="A0A0B6X2H5"/>
<name>A0A0B6X2H5_9BACT</name>
<organism evidence="1 2">
    <name type="scientific">Pyrinomonas methylaliphatogenes</name>
    <dbReference type="NCBI Taxonomy" id="454194"/>
    <lineage>
        <taxon>Bacteria</taxon>
        <taxon>Pseudomonadati</taxon>
        <taxon>Acidobacteriota</taxon>
        <taxon>Blastocatellia</taxon>
        <taxon>Blastocatellales</taxon>
        <taxon>Pyrinomonadaceae</taxon>
        <taxon>Pyrinomonas</taxon>
    </lineage>
</organism>
<dbReference type="Proteomes" id="UP000031518">
    <property type="component" value="Unassembled WGS sequence"/>
</dbReference>
<dbReference type="EMBL" id="CBXV010000009">
    <property type="protein sequence ID" value="CDM67162.1"/>
    <property type="molecule type" value="Genomic_DNA"/>
</dbReference>
<evidence type="ECO:0000313" key="1">
    <source>
        <dbReference type="EMBL" id="CDM67162.1"/>
    </source>
</evidence>
<sequence>MPLKYGRCWKAKGRPSRLTVKKTSLMVPLTSSGLWLFGKRNPRV</sequence>